<dbReference type="EMBL" id="CAMXCT030000296">
    <property type="protein sequence ID" value="CAL4764095.1"/>
    <property type="molecule type" value="Genomic_DNA"/>
</dbReference>
<keyword evidence="5" id="KW-1185">Reference proteome</keyword>
<comment type="caution">
    <text evidence="3">The sequence shown here is derived from an EMBL/GenBank/DDBJ whole genome shotgun (WGS) entry which is preliminary data.</text>
</comment>
<gene>
    <name evidence="3" type="ORF">C1SCF055_LOCUS4978</name>
</gene>
<dbReference type="PANTHER" id="PTHR10098:SF108">
    <property type="entry name" value="TETRATRICOPEPTIDE REPEAT PROTEIN 28"/>
    <property type="match status" value="1"/>
</dbReference>
<feature type="compositionally biased region" description="Acidic residues" evidence="1">
    <location>
        <begin position="586"/>
        <end position="596"/>
    </location>
</feature>
<feature type="region of interest" description="Disordered" evidence="1">
    <location>
        <begin position="578"/>
        <end position="609"/>
    </location>
</feature>
<feature type="compositionally biased region" description="Basic and acidic residues" evidence="1">
    <location>
        <begin position="174"/>
        <end position="187"/>
    </location>
</feature>
<reference evidence="3" key="1">
    <citation type="submission" date="2022-10" db="EMBL/GenBank/DDBJ databases">
        <authorList>
            <person name="Chen Y."/>
            <person name="Dougan E. K."/>
            <person name="Chan C."/>
            <person name="Rhodes N."/>
            <person name="Thang M."/>
        </authorList>
    </citation>
    <scope>NUCLEOTIDE SEQUENCE</scope>
</reference>
<feature type="domain" description="Integrase catalytic" evidence="2">
    <location>
        <begin position="256"/>
        <end position="417"/>
    </location>
</feature>
<dbReference type="GO" id="GO:0003676">
    <property type="term" value="F:nucleic acid binding"/>
    <property type="evidence" value="ECO:0007669"/>
    <property type="project" value="InterPro"/>
</dbReference>
<organism evidence="3">
    <name type="scientific">Cladocopium goreaui</name>
    <dbReference type="NCBI Taxonomy" id="2562237"/>
    <lineage>
        <taxon>Eukaryota</taxon>
        <taxon>Sar</taxon>
        <taxon>Alveolata</taxon>
        <taxon>Dinophyceae</taxon>
        <taxon>Suessiales</taxon>
        <taxon>Symbiodiniaceae</taxon>
        <taxon>Cladocopium</taxon>
    </lineage>
</organism>
<dbReference type="InterPro" id="IPR001584">
    <property type="entry name" value="Integrase_cat-core"/>
</dbReference>
<dbReference type="OrthoDB" id="445340at2759"/>
<feature type="compositionally biased region" description="Low complexity" evidence="1">
    <location>
        <begin position="2011"/>
        <end position="2021"/>
    </location>
</feature>
<feature type="compositionally biased region" description="Basic and acidic residues" evidence="1">
    <location>
        <begin position="2023"/>
        <end position="2033"/>
    </location>
</feature>
<dbReference type="InterPro" id="IPR012337">
    <property type="entry name" value="RNaseH-like_sf"/>
</dbReference>
<dbReference type="InterPro" id="IPR036397">
    <property type="entry name" value="RNaseH_sf"/>
</dbReference>
<feature type="compositionally biased region" description="Acidic residues" evidence="1">
    <location>
        <begin position="164"/>
        <end position="173"/>
    </location>
</feature>
<dbReference type="EMBL" id="CAMXCT020000296">
    <property type="protein sequence ID" value="CAL1130158.1"/>
    <property type="molecule type" value="Genomic_DNA"/>
</dbReference>
<feature type="region of interest" description="Disordered" evidence="1">
    <location>
        <begin position="1538"/>
        <end position="1577"/>
    </location>
</feature>
<reference evidence="4 5" key="2">
    <citation type="submission" date="2024-05" db="EMBL/GenBank/DDBJ databases">
        <authorList>
            <person name="Chen Y."/>
            <person name="Shah S."/>
            <person name="Dougan E. K."/>
            <person name="Thang M."/>
            <person name="Chan C."/>
        </authorList>
    </citation>
    <scope>NUCLEOTIDE SEQUENCE [LARGE SCALE GENOMIC DNA]</scope>
</reference>
<dbReference type="PANTHER" id="PTHR10098">
    <property type="entry name" value="RAPSYN-RELATED"/>
    <property type="match status" value="1"/>
</dbReference>
<feature type="region of interest" description="Disordered" evidence="1">
    <location>
        <begin position="164"/>
        <end position="187"/>
    </location>
</feature>
<evidence type="ECO:0000313" key="4">
    <source>
        <dbReference type="EMBL" id="CAL4764095.1"/>
    </source>
</evidence>
<evidence type="ECO:0000313" key="3">
    <source>
        <dbReference type="EMBL" id="CAI3976783.1"/>
    </source>
</evidence>
<dbReference type="Gene3D" id="3.30.420.10">
    <property type="entry name" value="Ribonuclease H-like superfamily/Ribonuclease H"/>
    <property type="match status" value="1"/>
</dbReference>
<dbReference type="SUPFAM" id="SSF48452">
    <property type="entry name" value="TPR-like"/>
    <property type="match status" value="1"/>
</dbReference>
<dbReference type="GO" id="GO:0015074">
    <property type="term" value="P:DNA integration"/>
    <property type="evidence" value="ECO:0007669"/>
    <property type="project" value="InterPro"/>
</dbReference>
<dbReference type="InterPro" id="IPR013103">
    <property type="entry name" value="RVT_2"/>
</dbReference>
<dbReference type="SUPFAM" id="SSF53098">
    <property type="entry name" value="Ribonuclease H-like"/>
    <property type="match status" value="1"/>
</dbReference>
<dbReference type="Pfam" id="PF07727">
    <property type="entry name" value="RVT_2"/>
    <property type="match status" value="1"/>
</dbReference>
<protein>
    <submittedName>
        <fullName evidence="4">GABA transporter 1</fullName>
    </submittedName>
</protein>
<feature type="compositionally biased region" description="Gly residues" evidence="1">
    <location>
        <begin position="2159"/>
        <end position="2185"/>
    </location>
</feature>
<evidence type="ECO:0000313" key="5">
    <source>
        <dbReference type="Proteomes" id="UP001152797"/>
    </source>
</evidence>
<feature type="region of interest" description="Disordered" evidence="1">
    <location>
        <begin position="702"/>
        <end position="721"/>
    </location>
</feature>
<feature type="compositionally biased region" description="Basic and acidic residues" evidence="1">
    <location>
        <begin position="597"/>
        <end position="607"/>
    </location>
</feature>
<accession>A0A9P1BNX4</accession>
<name>A0A9P1BNX4_9DINO</name>
<dbReference type="Gene3D" id="1.25.40.10">
    <property type="entry name" value="Tetratricopeptide repeat domain"/>
    <property type="match status" value="2"/>
</dbReference>
<sequence>MQALNLFKMEWAKAVQLIEVGLDDLETAALVADWQHRNGRYFVFEQPDGARSWAEACIERLVRMPGIWRTRCDMCAYGMAVGDEGFNLKPTGIMTNSSCISRRMSRRCPGHHQHEALLGGKARKAQVYPKEFCEQIIKGIKEQMRQDGGWQCASNYVFAAEDDEVEDEEELAPEDSKPEEVIGEKGGADSLSAQEQASVLKLHKGIGHPPLAEFIRFMKAARVRSEVVRWAAKNFRCESCEARSRTKAVRPATIPKTFQPNKVIGVDLIYIPAVGGQQQVPALSILDWGTNYQMVELIPNKEPGTVWRTLWSCWARVFGLPEVVVCDAGKEFASEFVKTASANGIVIYQIGARAPWQNGKTERHGAHFKELLEKARAEMVVTEEAELRRLMQEVESVKNRFSNRSGFSPIQRQIGQWPRAPTEITSDEVIDPTLVAGALVDDVERIWEMRRLAQKAFVEHNARAAVSKALRARSRTSVEYQPGDFVYVYRVHRQRKRKVGGVVDIDHAKNKPTWVGPGTVVAPDGANLWITVWGELWKVAKEQCRLATNMEKHGVELVLRECKDLVEEYKKTSKRAGYKDITNEPFPEDEEGMLEDQPEHQDEDHAPRQVRFNDIAEEEGYSPSIAEDDPPAAEVRRASNSSRQTIEEPEFERSDVQSIGSGQSMESTDSGNTPQSQSAPQVPDHQPTLEQVQDPTFMERVQESTASANRLDGIPSNAPAPVRGWRIRENRTDPYFTEFCWVEEREAEEFELERARERASFLVQSAAPTKRQDFWEIDVKKGLAVKHHVRKRQALFSPKHDHSLPFALDKLSEKRYTQINYLANRPAETIEDSWIKKGSTAKRETWWTGTSTFALKKKADGEEVEALNVLATEKRRSDDVDMRKECKKDLAEWRIADAEEWQKVTSTDAVRVLSLEESRQVKAQLQKEGKIDRILPTKFARRYKPAEQPGQPAVKKSRLCIRGDLDPDILTLEKFSPTVNTMNLAVMFQIAANENMLGQIGDLKNAFCQSGKLERKSGKLYFRMPAEGIDGVSSEQLVEIVAGCYGLVDAPLHWRRSLTDFLKSLGYIQSRLDPCLFKLYDDQKILQGMIAIEVDDLFMVGHSFHLEKIQQLREKFVFGKFVTLKETPDGAAFNGRRIKQLQNGEFQIDMQKFVEERLGELVLEKGRASQRKAEANEKEVSQARAVCGALNWLAKEGRPDAAGPSSLMSSKLATLKIEDILLLNEVVRNLKKTSKLSLRIQPLRKMKFSVVSDASFGNDQMHSQGGQMILCHEDGLQENQRVRANLLCWRSSRLQRVVNSTLAAETQSLSRGLGDLLWVMVLFEELRDPDFSIRDWPQRLSGSEVLALASTSSSERLKGSLAIVDAKSLYDQLCKETIGGQDKRTAIEVQIIREDLNSLSGKVRWVDHQAMVADTLTKVKGSCESLYRLLASGEFQLVAEEDHLSARHQAKEQGQTNTDLRRFGVNKILGSCETIETKEPHLTPNHPETAAKQALALAREVRDIDMIGQVLQVLMQISGQELFWGELMMAKKVGDRKREALTEGGIRSTKDGGRDGYAGQTTGSHSQSHRSDGAAAPGKAAVHWDTLSRPLYAPNIKQWFLRDVRGLYSVEAAYLLVELQCQAKRTMDAKRSAKDVQRLFKEIGDTKGAVNVLQYLTSVFLEAGEQHEAIQAARDQVKVFREAGFKEEEASATLGLAEMTQQTMGPRDALRLCKDAASMFNSVGDIGGEARALAQCTQLHVSLKSNSTASETAKRAEELARSSGDAKVLATTLQACAEAYTGTERFAEALDLAKEALQLVEKAPVKDEAAKASALACLASVHLQTGHHDVNHPGIRSRPRGLKEAVKVSEDALAIHRTLNDQSGEIGGVQRIFHAHLLGQDGPNALRYAREYMELAQRSPQKENLGPALVSLCQAHFLCRNYEEAERANLEARAIFEKARSRENLEICDQIMSELKQDMERSQRPTQPMGKANTTQGAGFGYNSLLPERQARSQGNGIQAGGFGVPAGGFSSSESTAAASEIKPAERKSERSNDPSAKGFSEGLRGAFTNRNSTPTSSTPESTRTPSSPTPAASASASARNGSDRSSLSSGANGYSQSSSSRAGTGAPTRSGTSYANGSGGYGSYGARSGSSYANGSGSSYGSYGSYANGHGANARGVPSGGFGGRGVPAGGFGGRGVPAGGFGGTQAATSPAAAPRDERKSTRSGAFSGFAGRGLGRGEE</sequence>
<evidence type="ECO:0000256" key="1">
    <source>
        <dbReference type="SAM" id="MobiDB-lite"/>
    </source>
</evidence>
<feature type="compositionally biased region" description="Low complexity" evidence="1">
    <location>
        <begin position="2049"/>
        <end position="2117"/>
    </location>
</feature>
<evidence type="ECO:0000259" key="2">
    <source>
        <dbReference type="PROSITE" id="PS50994"/>
    </source>
</evidence>
<feature type="compositionally biased region" description="Gly residues" evidence="1">
    <location>
        <begin position="1998"/>
        <end position="2007"/>
    </location>
</feature>
<dbReference type="Proteomes" id="UP001152797">
    <property type="component" value="Unassembled WGS sequence"/>
</dbReference>
<feature type="compositionally biased region" description="Gly residues" evidence="1">
    <location>
        <begin position="2212"/>
        <end position="2221"/>
    </location>
</feature>
<feature type="compositionally biased region" description="Acidic residues" evidence="1">
    <location>
        <begin position="621"/>
        <end position="631"/>
    </location>
</feature>
<dbReference type="InterPro" id="IPR011990">
    <property type="entry name" value="TPR-like_helical_dom_sf"/>
</dbReference>
<feature type="region of interest" description="Disordered" evidence="1">
    <location>
        <begin position="1958"/>
        <end position="2221"/>
    </location>
</feature>
<dbReference type="PROSITE" id="PS50994">
    <property type="entry name" value="INTEGRASE"/>
    <property type="match status" value="1"/>
</dbReference>
<feature type="compositionally biased region" description="Low complexity" evidence="1">
    <location>
        <begin position="2125"/>
        <end position="2158"/>
    </location>
</feature>
<dbReference type="EMBL" id="CAMXCT010000296">
    <property type="protein sequence ID" value="CAI3976783.1"/>
    <property type="molecule type" value="Genomic_DNA"/>
</dbReference>
<proteinExistence type="predicted"/>
<feature type="region of interest" description="Disordered" evidence="1">
    <location>
        <begin position="621"/>
        <end position="688"/>
    </location>
</feature>
<feature type="compositionally biased region" description="Polar residues" evidence="1">
    <location>
        <begin position="656"/>
        <end position="680"/>
    </location>
</feature>